<accession>A0A7X9DKA6</accession>
<name>A0A7X9DKA6_UNCKA</name>
<comment type="caution">
    <text evidence="1">The sequence shown here is derived from an EMBL/GenBank/DDBJ whole genome shotgun (WGS) entry which is preliminary data.</text>
</comment>
<evidence type="ECO:0000313" key="2">
    <source>
        <dbReference type="Proteomes" id="UP000526033"/>
    </source>
</evidence>
<evidence type="ECO:0000313" key="1">
    <source>
        <dbReference type="EMBL" id="NMB69813.1"/>
    </source>
</evidence>
<dbReference type="Proteomes" id="UP000526033">
    <property type="component" value="Unassembled WGS sequence"/>
</dbReference>
<organism evidence="1 2">
    <name type="scientific">candidate division WWE3 bacterium</name>
    <dbReference type="NCBI Taxonomy" id="2053526"/>
    <lineage>
        <taxon>Bacteria</taxon>
        <taxon>Katanobacteria</taxon>
    </lineage>
</organism>
<sequence>MTLIKKKVEKIKTTLLLDKTIKKLAQVYAIQNEMTLQEVVEKALTNFLTK</sequence>
<dbReference type="GO" id="GO:0006355">
    <property type="term" value="P:regulation of DNA-templated transcription"/>
    <property type="evidence" value="ECO:0007669"/>
    <property type="project" value="InterPro"/>
</dbReference>
<dbReference type="AlphaFoldDB" id="A0A7X9DKA6"/>
<dbReference type="EMBL" id="JAAZNL010000012">
    <property type="protein sequence ID" value="NMB69813.1"/>
    <property type="molecule type" value="Genomic_DNA"/>
</dbReference>
<dbReference type="InterPro" id="IPR013321">
    <property type="entry name" value="Arc_rbn_hlx_hlx"/>
</dbReference>
<protein>
    <submittedName>
        <fullName evidence="1">Uncharacterized protein</fullName>
    </submittedName>
</protein>
<reference evidence="1 2" key="1">
    <citation type="journal article" date="2020" name="Biotechnol. Biofuels">
        <title>New insights from the biogas microbiome by comprehensive genome-resolved metagenomics of nearly 1600 species originating from multiple anaerobic digesters.</title>
        <authorList>
            <person name="Campanaro S."/>
            <person name="Treu L."/>
            <person name="Rodriguez-R L.M."/>
            <person name="Kovalovszki A."/>
            <person name="Ziels R.M."/>
            <person name="Maus I."/>
            <person name="Zhu X."/>
            <person name="Kougias P.G."/>
            <person name="Basile A."/>
            <person name="Luo G."/>
            <person name="Schluter A."/>
            <person name="Konstantinidis K.T."/>
            <person name="Angelidaki I."/>
        </authorList>
    </citation>
    <scope>NUCLEOTIDE SEQUENCE [LARGE SCALE GENOMIC DNA]</scope>
    <source>
        <strain evidence="1">AS27yjCOA_165</strain>
    </source>
</reference>
<gene>
    <name evidence="1" type="ORF">GYA27_01245</name>
</gene>
<proteinExistence type="predicted"/>
<dbReference type="Gene3D" id="1.10.1220.10">
    <property type="entry name" value="Met repressor-like"/>
    <property type="match status" value="1"/>
</dbReference>